<accession>B6WYC4</accession>
<keyword evidence="2 11" id="KW-1003">Cell membrane</keyword>
<dbReference type="STRING" id="901.DESPIGER_1367"/>
<dbReference type="GeneID" id="83730212"/>
<dbReference type="GO" id="GO:0062054">
    <property type="term" value="F:fluoride channel activity"/>
    <property type="evidence" value="ECO:0007669"/>
    <property type="project" value="UniProtKB-UniRule"/>
</dbReference>
<name>B6WYC4_9BACT</name>
<keyword evidence="11" id="KW-0813">Transport</keyword>
<dbReference type="GO" id="GO:0046872">
    <property type="term" value="F:metal ion binding"/>
    <property type="evidence" value="ECO:0007669"/>
    <property type="project" value="UniProtKB-KW"/>
</dbReference>
<evidence type="ECO:0000256" key="7">
    <source>
        <dbReference type="ARBA" id="ARBA00023136"/>
    </source>
</evidence>
<keyword evidence="4 11" id="KW-0812">Transmembrane</keyword>
<dbReference type="Proteomes" id="UP000003676">
    <property type="component" value="Unassembled WGS sequence"/>
</dbReference>
<dbReference type="GO" id="GO:0005886">
    <property type="term" value="C:plasma membrane"/>
    <property type="evidence" value="ECO:0007669"/>
    <property type="project" value="UniProtKB-SubCell"/>
</dbReference>
<evidence type="ECO:0000256" key="3">
    <source>
        <dbReference type="ARBA" id="ARBA00022519"/>
    </source>
</evidence>
<dbReference type="EMBL" id="ABXU01000090">
    <property type="protein sequence ID" value="EEB32002.1"/>
    <property type="molecule type" value="Genomic_DNA"/>
</dbReference>
<feature type="binding site" evidence="11">
    <location>
        <position position="85"/>
    </location>
    <ligand>
        <name>Na(+)</name>
        <dbReference type="ChEBI" id="CHEBI:29101"/>
        <note>structural</note>
    </ligand>
</feature>
<comment type="subcellular location">
    <subcellularLocation>
        <location evidence="1 11">Cell membrane</location>
        <topology evidence="1 11">Multi-pass membrane protein</topology>
    </subcellularLocation>
</comment>
<evidence type="ECO:0000313" key="13">
    <source>
        <dbReference type="Proteomes" id="UP000003676"/>
    </source>
</evidence>
<keyword evidence="5 11" id="KW-1133">Transmembrane helix</keyword>
<dbReference type="HOGENOM" id="CLU_114342_3_2_7"/>
<feature type="transmembrane region" description="Helical" evidence="11">
    <location>
        <begin position="40"/>
        <end position="62"/>
    </location>
</feature>
<comment type="activity regulation">
    <text evidence="11">Na(+) is not transported, but it plays an essential structural role and its presence is essential for fluoride channel function.</text>
</comment>
<evidence type="ECO:0000256" key="10">
    <source>
        <dbReference type="ARBA" id="ARBA00035585"/>
    </source>
</evidence>
<feature type="transmembrane region" description="Helical" evidence="11">
    <location>
        <begin position="74"/>
        <end position="92"/>
    </location>
</feature>
<dbReference type="InterPro" id="IPR003691">
    <property type="entry name" value="FluC"/>
</dbReference>
<comment type="caution">
    <text evidence="12">The sequence shown here is derived from an EMBL/GenBank/DDBJ whole genome shotgun (WGS) entry which is preliminary data.</text>
</comment>
<keyword evidence="7 11" id="KW-0472">Membrane</keyword>
<evidence type="ECO:0000256" key="6">
    <source>
        <dbReference type="ARBA" id="ARBA00023065"/>
    </source>
</evidence>
<evidence type="ECO:0000256" key="9">
    <source>
        <dbReference type="ARBA" id="ARBA00035120"/>
    </source>
</evidence>
<dbReference type="eggNOG" id="COG0239">
    <property type="taxonomic scope" value="Bacteria"/>
</dbReference>
<dbReference type="GO" id="GO:0140114">
    <property type="term" value="P:cellular detoxification of fluoride"/>
    <property type="evidence" value="ECO:0007669"/>
    <property type="project" value="UniProtKB-UniRule"/>
</dbReference>
<feature type="transmembrane region" description="Helical" evidence="11">
    <location>
        <begin position="104"/>
        <end position="126"/>
    </location>
</feature>
<dbReference type="Pfam" id="PF02537">
    <property type="entry name" value="CRCB"/>
    <property type="match status" value="1"/>
</dbReference>
<keyword evidence="11" id="KW-0479">Metal-binding</keyword>
<evidence type="ECO:0000313" key="12">
    <source>
        <dbReference type="EMBL" id="EEB32002.1"/>
    </source>
</evidence>
<keyword evidence="6 11" id="KW-0406">Ion transport</keyword>
<evidence type="ECO:0000256" key="5">
    <source>
        <dbReference type="ARBA" id="ARBA00022989"/>
    </source>
</evidence>
<evidence type="ECO:0000256" key="4">
    <source>
        <dbReference type="ARBA" id="ARBA00022692"/>
    </source>
</evidence>
<comment type="catalytic activity">
    <reaction evidence="10">
        <text>fluoride(in) = fluoride(out)</text>
        <dbReference type="Rhea" id="RHEA:76159"/>
        <dbReference type="ChEBI" id="CHEBI:17051"/>
    </reaction>
    <physiologicalReaction direction="left-to-right" evidence="10">
        <dbReference type="Rhea" id="RHEA:76160"/>
    </physiologicalReaction>
</comment>
<feature type="binding site" evidence="11">
    <location>
        <position position="82"/>
    </location>
    <ligand>
        <name>Na(+)</name>
        <dbReference type="ChEBI" id="CHEBI:29101"/>
        <note>structural</note>
    </ligand>
</feature>
<comment type="similarity">
    <text evidence="9 11">Belongs to the fluoride channel Fluc/FEX (TC 1.A.43) family.</text>
</comment>
<evidence type="ECO:0000256" key="2">
    <source>
        <dbReference type="ARBA" id="ARBA00022475"/>
    </source>
</evidence>
<evidence type="ECO:0000256" key="8">
    <source>
        <dbReference type="ARBA" id="ARBA00023303"/>
    </source>
</evidence>
<dbReference type="PANTHER" id="PTHR28259:SF1">
    <property type="entry name" value="FLUORIDE EXPORT PROTEIN 1-RELATED"/>
    <property type="match status" value="1"/>
</dbReference>
<sequence>MTMDVTALRNCGLLFLAGGAGALARYGVSELANTLVGRQYPLGTFVVNVLGCFLFGLIWELAAVRLLISDTVRLIILVGFMGSFTTFSSLIFDSFALGQTRLALLLFNIGAQTILGFAALFLGMTVGKHW</sequence>
<gene>
    <name evidence="11" type="primary">fluC</name>
    <name evidence="11" type="synonym">crcB</name>
    <name evidence="12" type="ORF">DESPIG_03105</name>
</gene>
<dbReference type="PANTHER" id="PTHR28259">
    <property type="entry name" value="FLUORIDE EXPORT PROTEIN 1-RELATED"/>
    <property type="match status" value="1"/>
</dbReference>
<organism evidence="12 13">
    <name type="scientific">Desulfovibrio piger ATCC 29098</name>
    <dbReference type="NCBI Taxonomy" id="411464"/>
    <lineage>
        <taxon>Bacteria</taxon>
        <taxon>Pseudomonadati</taxon>
        <taxon>Thermodesulfobacteriota</taxon>
        <taxon>Desulfovibrionia</taxon>
        <taxon>Desulfovibrionales</taxon>
        <taxon>Desulfovibrionaceae</taxon>
        <taxon>Desulfovibrio</taxon>
    </lineage>
</organism>
<evidence type="ECO:0000256" key="11">
    <source>
        <dbReference type="HAMAP-Rule" id="MF_00454"/>
    </source>
</evidence>
<keyword evidence="3" id="KW-0997">Cell inner membrane</keyword>
<dbReference type="RefSeq" id="WP_006009305.1">
    <property type="nucleotide sequence ID" value="NZ_DS996361.1"/>
</dbReference>
<proteinExistence type="inferred from homology"/>
<reference evidence="12 13" key="1">
    <citation type="submission" date="2008-10" db="EMBL/GenBank/DDBJ databases">
        <title>Draft genome sequence of Desulvovibrio piger (ATCC 29098).</title>
        <authorList>
            <person name="Sudarsanam P."/>
            <person name="Ley R."/>
            <person name="Guruge J."/>
            <person name="Turnbaugh P.J."/>
            <person name="Mahowald M."/>
            <person name="Liep D."/>
            <person name="Gordon J."/>
        </authorList>
    </citation>
    <scope>NUCLEOTIDE SEQUENCE [LARGE SCALE GENOMIC DNA]</scope>
    <source>
        <strain evidence="12 13">ATCC 29098</strain>
    </source>
</reference>
<dbReference type="AlphaFoldDB" id="B6WYC4"/>
<protein>
    <recommendedName>
        <fullName evidence="11">Fluoride-specific ion channel FluC</fullName>
    </recommendedName>
</protein>
<reference evidence="12 13" key="2">
    <citation type="submission" date="2008-10" db="EMBL/GenBank/DDBJ databases">
        <authorList>
            <person name="Fulton L."/>
            <person name="Clifton S."/>
            <person name="Fulton B."/>
            <person name="Xu J."/>
            <person name="Minx P."/>
            <person name="Pepin K.H."/>
            <person name="Johnson M."/>
            <person name="Bhonagiri V."/>
            <person name="Nash W.E."/>
            <person name="Mardis E.R."/>
            <person name="Wilson R.K."/>
        </authorList>
    </citation>
    <scope>NUCLEOTIDE SEQUENCE [LARGE SCALE GENOMIC DNA]</scope>
    <source>
        <strain evidence="12 13">ATCC 29098</strain>
    </source>
</reference>
<keyword evidence="8 11" id="KW-0407">Ion channel</keyword>
<keyword evidence="11" id="KW-0915">Sodium</keyword>
<dbReference type="HAMAP" id="MF_00454">
    <property type="entry name" value="FluC"/>
    <property type="match status" value="1"/>
</dbReference>
<evidence type="ECO:0000256" key="1">
    <source>
        <dbReference type="ARBA" id="ARBA00004651"/>
    </source>
</evidence>
<comment type="function">
    <text evidence="11">Fluoride-specific ion channel. Important for reducing fluoride concentration in the cell, thus reducing its toxicity.</text>
</comment>